<gene>
    <name evidence="4" type="ORF">M6B38_140305</name>
</gene>
<evidence type="ECO:0000256" key="3">
    <source>
        <dbReference type="SAM" id="Phobius"/>
    </source>
</evidence>
<keyword evidence="1" id="KW-0175">Coiled coil</keyword>
<evidence type="ECO:0000256" key="1">
    <source>
        <dbReference type="SAM" id="Coils"/>
    </source>
</evidence>
<organism evidence="4 5">
    <name type="scientific">Iris pallida</name>
    <name type="common">Sweet iris</name>
    <dbReference type="NCBI Taxonomy" id="29817"/>
    <lineage>
        <taxon>Eukaryota</taxon>
        <taxon>Viridiplantae</taxon>
        <taxon>Streptophyta</taxon>
        <taxon>Embryophyta</taxon>
        <taxon>Tracheophyta</taxon>
        <taxon>Spermatophyta</taxon>
        <taxon>Magnoliopsida</taxon>
        <taxon>Liliopsida</taxon>
        <taxon>Asparagales</taxon>
        <taxon>Iridaceae</taxon>
        <taxon>Iridoideae</taxon>
        <taxon>Irideae</taxon>
        <taxon>Iris</taxon>
    </lineage>
</organism>
<name>A0AAX6FCR1_IRIPA</name>
<feature type="region of interest" description="Disordered" evidence="2">
    <location>
        <begin position="1"/>
        <end position="31"/>
    </location>
</feature>
<evidence type="ECO:0008006" key="6">
    <source>
        <dbReference type="Google" id="ProtNLM"/>
    </source>
</evidence>
<keyword evidence="3" id="KW-0472">Membrane</keyword>
<reference evidence="4" key="1">
    <citation type="journal article" date="2023" name="GigaByte">
        <title>Genome assembly of the bearded iris, Iris pallida Lam.</title>
        <authorList>
            <person name="Bruccoleri R.E."/>
            <person name="Oakeley E.J."/>
            <person name="Faust A.M.E."/>
            <person name="Altorfer M."/>
            <person name="Dessus-Babus S."/>
            <person name="Burckhardt D."/>
            <person name="Oertli M."/>
            <person name="Naumann U."/>
            <person name="Petersen F."/>
            <person name="Wong J."/>
        </authorList>
    </citation>
    <scope>NUCLEOTIDE SEQUENCE</scope>
    <source>
        <strain evidence="4">GSM-AAB239-AS_SAM_17_03QT</strain>
    </source>
</reference>
<evidence type="ECO:0000313" key="4">
    <source>
        <dbReference type="EMBL" id="KAJ6814184.1"/>
    </source>
</evidence>
<accession>A0AAX6FCR1</accession>
<keyword evidence="5" id="KW-1185">Reference proteome</keyword>
<dbReference type="Proteomes" id="UP001140949">
    <property type="component" value="Unassembled WGS sequence"/>
</dbReference>
<dbReference type="EMBL" id="JANAVB010029818">
    <property type="protein sequence ID" value="KAJ6814184.1"/>
    <property type="molecule type" value="Genomic_DNA"/>
</dbReference>
<dbReference type="PANTHER" id="PTHR33740">
    <property type="entry name" value="GPI-ANCHORED ADHESIN-LIKE PROTEIN"/>
    <property type="match status" value="1"/>
</dbReference>
<dbReference type="PANTHER" id="PTHR33740:SF1">
    <property type="entry name" value="SLH DOMAIN PROTEIN"/>
    <property type="match status" value="1"/>
</dbReference>
<evidence type="ECO:0000256" key="2">
    <source>
        <dbReference type="SAM" id="MobiDB-lite"/>
    </source>
</evidence>
<evidence type="ECO:0000313" key="5">
    <source>
        <dbReference type="Proteomes" id="UP001140949"/>
    </source>
</evidence>
<dbReference type="AlphaFoldDB" id="A0AAX6FCR1"/>
<proteinExistence type="predicted"/>
<protein>
    <recommendedName>
        <fullName evidence="6">SLH domain-containing protein</fullName>
    </recommendedName>
</protein>
<keyword evidence="3" id="KW-1133">Transmembrane helix</keyword>
<keyword evidence="3" id="KW-0812">Transmembrane</keyword>
<feature type="transmembrane region" description="Helical" evidence="3">
    <location>
        <begin position="80"/>
        <end position="101"/>
    </location>
</feature>
<reference evidence="4" key="2">
    <citation type="submission" date="2023-04" db="EMBL/GenBank/DDBJ databases">
        <authorList>
            <person name="Bruccoleri R.E."/>
            <person name="Oakeley E.J."/>
            <person name="Faust A.-M."/>
            <person name="Dessus-Babus S."/>
            <person name="Altorfer M."/>
            <person name="Burckhardt D."/>
            <person name="Oertli M."/>
            <person name="Naumann U."/>
            <person name="Petersen F."/>
            <person name="Wong J."/>
        </authorList>
    </citation>
    <scope>NUCLEOTIDE SEQUENCE</scope>
    <source>
        <strain evidence="4">GSM-AAB239-AS_SAM_17_03QT</strain>
        <tissue evidence="4">Leaf</tissue>
    </source>
</reference>
<feature type="coiled-coil region" evidence="1">
    <location>
        <begin position="387"/>
        <end position="414"/>
    </location>
</feature>
<comment type="caution">
    <text evidence="4">The sequence shown here is derived from an EMBL/GenBank/DDBJ whole genome shotgun (WGS) entry which is preliminary data.</text>
</comment>
<sequence length="566" mass="64782">MVSSLRFPPPSFKFHSSDPSVKPWSPPPSSSRIRIRKRFPSLVLSSENSAALSWEESSTDEFGGWFVQPEVGDRKGTSKFVVAGVGTSMAILIGVLGYYSFSKEGSNFRLVAHFHSLRERFMSSESKEIPVEVKESTALEDTQFSETGVVDKPELRSDELKTNMNRMSGLDQRKRIIVSVAADPAQQEALYVLKKLKIIENDVNADELCTRREYARWLAKANSMLERRPKHRIASTILIADSMITAFDDVSVSDPDFWCIQALGESGITVSKLSNVNSSYIVENSDAQGRFDFLPESFISRFDLVNWKAMLEYPFTSEVKEKMLREKVGLFDLSTSHLDSSPHLLMDLMAGDRSITRRVFGNIRRLQPQKPVTKAQAAVALTSGRMVRAISAELARLEAENQSRLAEMEEIRFEIIQRGEIQKLWEERLKIEREHRIEVERDFQIALLDLEEEREAQNESRDEYMKQKAALDYQRQLLHSLREEVDVMYLKLASERAHLLAEQPSLEKLLTEARAQQDAIVKAKSILEAEREALRMLRYQVEEEGRKAQARAKILEKAVLRWKWSS</sequence>